<evidence type="ECO:0000256" key="4">
    <source>
        <dbReference type="ARBA" id="ARBA00022989"/>
    </source>
</evidence>
<dbReference type="OrthoDB" id="9804822at2"/>
<evidence type="ECO:0000256" key="3">
    <source>
        <dbReference type="ARBA" id="ARBA00022692"/>
    </source>
</evidence>
<feature type="transmembrane region" description="Helical" evidence="6">
    <location>
        <begin position="123"/>
        <end position="143"/>
    </location>
</feature>
<dbReference type="RefSeq" id="WP_121482026.1">
    <property type="nucleotide sequence ID" value="NZ_CP032707.1"/>
</dbReference>
<organism evidence="7 8">
    <name type="scientific">Brevundimonas naejangsanensis</name>
    <dbReference type="NCBI Taxonomy" id="588932"/>
    <lineage>
        <taxon>Bacteria</taxon>
        <taxon>Pseudomonadati</taxon>
        <taxon>Pseudomonadota</taxon>
        <taxon>Alphaproteobacteria</taxon>
        <taxon>Caulobacterales</taxon>
        <taxon>Caulobacteraceae</taxon>
        <taxon>Brevundimonas</taxon>
    </lineage>
</organism>
<evidence type="ECO:0000256" key="2">
    <source>
        <dbReference type="ARBA" id="ARBA00022475"/>
    </source>
</evidence>
<proteinExistence type="predicted"/>
<name>A0A494RET5_9CAUL</name>
<keyword evidence="5 6" id="KW-0472">Membrane</keyword>
<dbReference type="InterPro" id="IPR001123">
    <property type="entry name" value="LeuE-type"/>
</dbReference>
<feature type="transmembrane region" description="Helical" evidence="6">
    <location>
        <begin position="75"/>
        <end position="96"/>
    </location>
</feature>
<keyword evidence="2" id="KW-1003">Cell membrane</keyword>
<sequence>MSLLASSPVDPAVILPFLAAVALMELTPGPNMGWLALVSLSQGRTAGLAAVAGITLGLTLWMTAAAFGLTEVVLLWPALYQGIRWAGVGFLLWLAWDAWRSTGDGAGAAPVERRRRALFRRGLIGNLLNPKAALLYVVLLPGFMRPGHGSTLMQALTLGTMHVLVSVIVHATIVLTAARAGGALLTRAQGPMLRAAMALGLVAIAAWTAWETRA</sequence>
<feature type="transmembrane region" description="Helical" evidence="6">
    <location>
        <begin position="163"/>
        <end position="185"/>
    </location>
</feature>
<dbReference type="EMBL" id="CP032707">
    <property type="protein sequence ID" value="AYG94878.1"/>
    <property type="molecule type" value="Genomic_DNA"/>
</dbReference>
<dbReference type="GO" id="GO:0015171">
    <property type="term" value="F:amino acid transmembrane transporter activity"/>
    <property type="evidence" value="ECO:0007669"/>
    <property type="project" value="TreeGrafter"/>
</dbReference>
<dbReference type="Pfam" id="PF01810">
    <property type="entry name" value="LysE"/>
    <property type="match status" value="1"/>
</dbReference>
<dbReference type="GO" id="GO:0005886">
    <property type="term" value="C:plasma membrane"/>
    <property type="evidence" value="ECO:0007669"/>
    <property type="project" value="UniProtKB-SubCell"/>
</dbReference>
<evidence type="ECO:0000313" key="8">
    <source>
        <dbReference type="Proteomes" id="UP000276984"/>
    </source>
</evidence>
<keyword evidence="8" id="KW-1185">Reference proteome</keyword>
<evidence type="ECO:0000256" key="6">
    <source>
        <dbReference type="SAM" id="Phobius"/>
    </source>
</evidence>
<gene>
    <name evidence="7" type="ORF">D8I30_06550</name>
</gene>
<dbReference type="PANTHER" id="PTHR30086">
    <property type="entry name" value="ARGININE EXPORTER PROTEIN ARGO"/>
    <property type="match status" value="1"/>
</dbReference>
<evidence type="ECO:0000256" key="5">
    <source>
        <dbReference type="ARBA" id="ARBA00023136"/>
    </source>
</evidence>
<comment type="subcellular location">
    <subcellularLocation>
        <location evidence="1">Cell membrane</location>
        <topology evidence="1">Multi-pass membrane protein</topology>
    </subcellularLocation>
</comment>
<accession>A0A494RET5</accession>
<keyword evidence="4 6" id="KW-1133">Transmembrane helix</keyword>
<reference evidence="7 8" key="1">
    <citation type="submission" date="2018-10" db="EMBL/GenBank/DDBJ databases">
        <title>Complete genome sequence of Brevundimonas naejangsanensis BRV3.</title>
        <authorList>
            <person name="Berrios L."/>
            <person name="Ely B."/>
        </authorList>
    </citation>
    <scope>NUCLEOTIDE SEQUENCE [LARGE SCALE GENOMIC DNA]</scope>
    <source>
        <strain evidence="7 8">BRV3</strain>
    </source>
</reference>
<dbReference type="Proteomes" id="UP000276984">
    <property type="component" value="Chromosome"/>
</dbReference>
<keyword evidence="3 6" id="KW-0812">Transmembrane</keyword>
<evidence type="ECO:0000256" key="1">
    <source>
        <dbReference type="ARBA" id="ARBA00004651"/>
    </source>
</evidence>
<evidence type="ECO:0000313" key="7">
    <source>
        <dbReference type="EMBL" id="AYG94878.1"/>
    </source>
</evidence>
<feature type="transmembrane region" description="Helical" evidence="6">
    <location>
        <begin position="48"/>
        <end position="69"/>
    </location>
</feature>
<protein>
    <submittedName>
        <fullName evidence="7">LysE family translocator</fullName>
    </submittedName>
</protein>
<dbReference type="AlphaFoldDB" id="A0A494RET5"/>
<feature type="transmembrane region" description="Helical" evidence="6">
    <location>
        <begin position="12"/>
        <end position="36"/>
    </location>
</feature>
<dbReference type="PANTHER" id="PTHR30086:SF20">
    <property type="entry name" value="ARGININE EXPORTER PROTEIN ARGO-RELATED"/>
    <property type="match status" value="1"/>
</dbReference>
<feature type="transmembrane region" description="Helical" evidence="6">
    <location>
        <begin position="192"/>
        <end position="210"/>
    </location>
</feature>